<dbReference type="RefSeq" id="WP_118929179.1">
    <property type="nucleotide sequence ID" value="NZ_QXGH01000057.1"/>
</dbReference>
<dbReference type="PROSITE" id="PS51123">
    <property type="entry name" value="OMPA_2"/>
    <property type="match status" value="1"/>
</dbReference>
<feature type="signal peptide" evidence="2">
    <location>
        <begin position="1"/>
        <end position="24"/>
    </location>
</feature>
<dbReference type="Proteomes" id="UP000283644">
    <property type="component" value="Unassembled WGS sequence"/>
</dbReference>
<evidence type="ECO:0000256" key="1">
    <source>
        <dbReference type="PROSITE-ProRule" id="PRU00473"/>
    </source>
</evidence>
<dbReference type="EMBL" id="QXGH01000057">
    <property type="protein sequence ID" value="RHW22776.1"/>
    <property type="molecule type" value="Genomic_DNA"/>
</dbReference>
<accession>A0A417XS70</accession>
<name>A0A417XS70_9ACTN</name>
<reference evidence="4 5" key="1">
    <citation type="submission" date="2018-09" db="EMBL/GenBank/DDBJ databases">
        <title>Genome sequencing of Nocardioides immobilis CCTCC AB 2017083 for comparison to Nocardioides silvaticus.</title>
        <authorList>
            <person name="Li C."/>
            <person name="Wang G."/>
        </authorList>
    </citation>
    <scope>NUCLEOTIDE SEQUENCE [LARGE SCALE GENOMIC DNA]</scope>
    <source>
        <strain evidence="4 5">CCTCC AB 2017083</strain>
    </source>
</reference>
<keyword evidence="2" id="KW-0732">Signal</keyword>
<keyword evidence="5" id="KW-1185">Reference proteome</keyword>
<dbReference type="PROSITE" id="PS51257">
    <property type="entry name" value="PROKAR_LIPOPROTEIN"/>
    <property type="match status" value="1"/>
</dbReference>
<evidence type="ECO:0000313" key="4">
    <source>
        <dbReference type="EMBL" id="RHW22776.1"/>
    </source>
</evidence>
<dbReference type="GO" id="GO:0016020">
    <property type="term" value="C:membrane"/>
    <property type="evidence" value="ECO:0007669"/>
    <property type="project" value="UniProtKB-UniRule"/>
</dbReference>
<dbReference type="OrthoDB" id="5166631at2"/>
<gene>
    <name evidence="4" type="ORF">D0Z08_31190</name>
</gene>
<protein>
    <submittedName>
        <fullName evidence="4">OmpA family protein</fullName>
    </submittedName>
</protein>
<evidence type="ECO:0000259" key="3">
    <source>
        <dbReference type="PROSITE" id="PS51123"/>
    </source>
</evidence>
<dbReference type="SUPFAM" id="SSF103088">
    <property type="entry name" value="OmpA-like"/>
    <property type="match status" value="1"/>
</dbReference>
<feature type="chain" id="PRO_5019517424" evidence="2">
    <location>
        <begin position="25"/>
        <end position="390"/>
    </location>
</feature>
<evidence type="ECO:0000256" key="2">
    <source>
        <dbReference type="SAM" id="SignalP"/>
    </source>
</evidence>
<organism evidence="4 5">
    <name type="scientific">Nocardioides immobilis</name>
    <dbReference type="NCBI Taxonomy" id="2049295"/>
    <lineage>
        <taxon>Bacteria</taxon>
        <taxon>Bacillati</taxon>
        <taxon>Actinomycetota</taxon>
        <taxon>Actinomycetes</taxon>
        <taxon>Propionibacteriales</taxon>
        <taxon>Nocardioidaceae</taxon>
        <taxon>Nocardioides</taxon>
    </lineage>
</organism>
<sequence length="390" mass="39969">MRAQTVRSAAGALMAATLAGGGLAACEKPHSPPALTLALTATAADPHTAVDTILREEIIEHASESLYPGDGEVGLVVQGAAGLVDTIDLTPMRGDDVEADPDKAAAQIAEDLSTLRTALVDLHAQTDGQDVLGVLDNAIQVTPVGGTIVVVTSGLSTTAPVDLRQAGEWMLYPERFAKGIDQANIPSARGRKVVFAGLGYPAANSEQDVPGTAARVALTHLWLAVCQRTGAASCEALDGPVGTEASTATNTVPTVSLDQVATKCVGALTVSSDVAFESDSAVLARQADVVLAPIARSLRHCPAGRVVDAIGHAAEVPGGGDGQELSESRARAVLDRLIVLGAPIRVIGTATGFGNTSNQIVDNTPGDHGVYVEELARLNRVVELVITAKK</sequence>
<dbReference type="Pfam" id="PF00691">
    <property type="entry name" value="OmpA"/>
    <property type="match status" value="1"/>
</dbReference>
<dbReference type="Gene3D" id="3.30.1330.60">
    <property type="entry name" value="OmpA-like domain"/>
    <property type="match status" value="1"/>
</dbReference>
<dbReference type="AlphaFoldDB" id="A0A417XS70"/>
<proteinExistence type="predicted"/>
<evidence type="ECO:0000313" key="5">
    <source>
        <dbReference type="Proteomes" id="UP000283644"/>
    </source>
</evidence>
<feature type="domain" description="OmpA-like" evidence="3">
    <location>
        <begin position="263"/>
        <end position="390"/>
    </location>
</feature>
<keyword evidence="1" id="KW-0472">Membrane</keyword>
<dbReference type="InterPro" id="IPR036737">
    <property type="entry name" value="OmpA-like_sf"/>
</dbReference>
<comment type="caution">
    <text evidence="4">The sequence shown here is derived from an EMBL/GenBank/DDBJ whole genome shotgun (WGS) entry which is preliminary data.</text>
</comment>
<dbReference type="InterPro" id="IPR006665">
    <property type="entry name" value="OmpA-like"/>
</dbReference>